<feature type="compositionally biased region" description="Basic residues" evidence="1">
    <location>
        <begin position="65"/>
        <end position="74"/>
    </location>
</feature>
<organism evidence="2 3">
    <name type="scientific">Plakobranchus ocellatus</name>
    <dbReference type="NCBI Taxonomy" id="259542"/>
    <lineage>
        <taxon>Eukaryota</taxon>
        <taxon>Metazoa</taxon>
        <taxon>Spiralia</taxon>
        <taxon>Lophotrochozoa</taxon>
        <taxon>Mollusca</taxon>
        <taxon>Gastropoda</taxon>
        <taxon>Heterobranchia</taxon>
        <taxon>Euthyneura</taxon>
        <taxon>Panpulmonata</taxon>
        <taxon>Sacoglossa</taxon>
        <taxon>Placobranchoidea</taxon>
        <taxon>Plakobranchidae</taxon>
        <taxon>Plakobranchus</taxon>
    </lineage>
</organism>
<sequence>MRGKAKQGEPRRREATQTRQGKARKDKAWQPKGETRQGKTDKVRRSEAKQGKERQFEAREDNARQSRRWHKARKSNNQSEPNSFLHATQNCLIPQLGDLKLPGPPSGQDAGGGASNCVQRFSERSLARPFQCWSRPLNCEGQSLCSQCCSFTKRWFDLRLLGPA</sequence>
<dbReference type="EMBL" id="BLXT01006199">
    <property type="protein sequence ID" value="GFO29906.1"/>
    <property type="molecule type" value="Genomic_DNA"/>
</dbReference>
<feature type="compositionally biased region" description="Basic and acidic residues" evidence="1">
    <location>
        <begin position="1"/>
        <end position="16"/>
    </location>
</feature>
<reference evidence="2 3" key="1">
    <citation type="journal article" date="2021" name="Elife">
        <title>Chloroplast acquisition without the gene transfer in kleptoplastic sea slugs, Plakobranchus ocellatus.</title>
        <authorList>
            <person name="Maeda T."/>
            <person name="Takahashi S."/>
            <person name="Yoshida T."/>
            <person name="Shimamura S."/>
            <person name="Takaki Y."/>
            <person name="Nagai Y."/>
            <person name="Toyoda A."/>
            <person name="Suzuki Y."/>
            <person name="Arimoto A."/>
            <person name="Ishii H."/>
            <person name="Satoh N."/>
            <person name="Nishiyama T."/>
            <person name="Hasebe M."/>
            <person name="Maruyama T."/>
            <person name="Minagawa J."/>
            <person name="Obokata J."/>
            <person name="Shigenobu S."/>
        </authorList>
    </citation>
    <scope>NUCLEOTIDE SEQUENCE [LARGE SCALE GENOMIC DNA]</scope>
</reference>
<feature type="compositionally biased region" description="Polar residues" evidence="1">
    <location>
        <begin position="75"/>
        <end position="92"/>
    </location>
</feature>
<keyword evidence="3" id="KW-1185">Reference proteome</keyword>
<feature type="compositionally biased region" description="Basic and acidic residues" evidence="1">
    <location>
        <begin position="26"/>
        <end position="64"/>
    </location>
</feature>
<evidence type="ECO:0000256" key="1">
    <source>
        <dbReference type="SAM" id="MobiDB-lite"/>
    </source>
</evidence>
<protein>
    <submittedName>
        <fullName evidence="2">Uncharacterized protein</fullName>
    </submittedName>
</protein>
<accession>A0AAV4C3I1</accession>
<comment type="caution">
    <text evidence="2">The sequence shown here is derived from an EMBL/GenBank/DDBJ whole genome shotgun (WGS) entry which is preliminary data.</text>
</comment>
<feature type="region of interest" description="Disordered" evidence="1">
    <location>
        <begin position="1"/>
        <end position="115"/>
    </location>
</feature>
<evidence type="ECO:0000313" key="3">
    <source>
        <dbReference type="Proteomes" id="UP000735302"/>
    </source>
</evidence>
<gene>
    <name evidence="2" type="ORF">PoB_005641100</name>
</gene>
<dbReference type="AlphaFoldDB" id="A0AAV4C3I1"/>
<dbReference type="Proteomes" id="UP000735302">
    <property type="component" value="Unassembled WGS sequence"/>
</dbReference>
<proteinExistence type="predicted"/>
<evidence type="ECO:0000313" key="2">
    <source>
        <dbReference type="EMBL" id="GFO29906.1"/>
    </source>
</evidence>
<name>A0AAV4C3I1_9GAST</name>